<evidence type="ECO:0000313" key="2">
    <source>
        <dbReference type="EMBL" id="MDZ5473377.1"/>
    </source>
</evidence>
<proteinExistence type="predicted"/>
<evidence type="ECO:0000259" key="1">
    <source>
        <dbReference type="PROSITE" id="PS51782"/>
    </source>
</evidence>
<dbReference type="Pfam" id="PF01476">
    <property type="entry name" value="LysM"/>
    <property type="match status" value="1"/>
</dbReference>
<evidence type="ECO:0000313" key="3">
    <source>
        <dbReference type="Proteomes" id="UP001290455"/>
    </source>
</evidence>
<dbReference type="Gene3D" id="3.10.350.10">
    <property type="entry name" value="LysM domain"/>
    <property type="match status" value="1"/>
</dbReference>
<dbReference type="Proteomes" id="UP001290455">
    <property type="component" value="Unassembled WGS sequence"/>
</dbReference>
<dbReference type="InterPro" id="IPR036779">
    <property type="entry name" value="LysM_dom_sf"/>
</dbReference>
<feature type="domain" description="LysM" evidence="1">
    <location>
        <begin position="39"/>
        <end position="90"/>
    </location>
</feature>
<dbReference type="EMBL" id="JAXOFX010000012">
    <property type="protein sequence ID" value="MDZ5473377.1"/>
    <property type="molecule type" value="Genomic_DNA"/>
</dbReference>
<dbReference type="PROSITE" id="PS51782">
    <property type="entry name" value="LYSM"/>
    <property type="match status" value="1"/>
</dbReference>
<gene>
    <name evidence="2" type="ORF">SM124_16790</name>
</gene>
<name>A0ABU5J205_9BACI</name>
<dbReference type="CDD" id="cd00118">
    <property type="entry name" value="LysM"/>
    <property type="match status" value="1"/>
</dbReference>
<sequence length="110" mass="12544">MKKIWDQYSYAIILVVLSFTATLLLLFSNHTNAANNEYMTVTVQEGESLWLLSMKYEENHQFSSNEFVKWVEKKNHINGDRIMPGDTLIIPVISETIDLSTELASSADSN</sequence>
<dbReference type="SMART" id="SM00257">
    <property type="entry name" value="LysM"/>
    <property type="match status" value="1"/>
</dbReference>
<dbReference type="InterPro" id="IPR018392">
    <property type="entry name" value="LysM"/>
</dbReference>
<keyword evidence="3" id="KW-1185">Reference proteome</keyword>
<protein>
    <submittedName>
        <fullName evidence="2">LysM peptidoglycan-binding domain-containing protein</fullName>
    </submittedName>
</protein>
<accession>A0ABU5J205</accession>
<organism evidence="2 3">
    <name type="scientific">Robertmurraya mangrovi</name>
    <dbReference type="NCBI Taxonomy" id="3098077"/>
    <lineage>
        <taxon>Bacteria</taxon>
        <taxon>Bacillati</taxon>
        <taxon>Bacillota</taxon>
        <taxon>Bacilli</taxon>
        <taxon>Bacillales</taxon>
        <taxon>Bacillaceae</taxon>
        <taxon>Robertmurraya</taxon>
    </lineage>
</organism>
<comment type="caution">
    <text evidence="2">The sequence shown here is derived from an EMBL/GenBank/DDBJ whole genome shotgun (WGS) entry which is preliminary data.</text>
</comment>
<reference evidence="2 3" key="1">
    <citation type="submission" date="2023-11" db="EMBL/GenBank/DDBJ databases">
        <title>Bacillus jintuensis, isolated from a mudflat on the Beibu Gulf coast.</title>
        <authorList>
            <person name="Li M."/>
        </authorList>
    </citation>
    <scope>NUCLEOTIDE SEQUENCE [LARGE SCALE GENOMIC DNA]</scope>
    <source>
        <strain evidence="2 3">31A1R</strain>
    </source>
</reference>
<dbReference type="SUPFAM" id="SSF54106">
    <property type="entry name" value="LysM domain"/>
    <property type="match status" value="1"/>
</dbReference>
<dbReference type="RefSeq" id="WP_322447668.1">
    <property type="nucleotide sequence ID" value="NZ_JAXOFX010000012.1"/>
</dbReference>